<evidence type="ECO:0000313" key="4">
    <source>
        <dbReference type="Proteomes" id="UP000837857"/>
    </source>
</evidence>
<dbReference type="Pfam" id="PF00650">
    <property type="entry name" value="CRAL_TRIO"/>
    <property type="match status" value="2"/>
</dbReference>
<dbReference type="InterPro" id="IPR001251">
    <property type="entry name" value="CRAL-TRIO_dom"/>
</dbReference>
<proteinExistence type="predicted"/>
<feature type="signal peptide" evidence="1">
    <location>
        <begin position="1"/>
        <end position="21"/>
    </location>
</feature>
<dbReference type="EMBL" id="OW152832">
    <property type="protein sequence ID" value="CAH2052272.1"/>
    <property type="molecule type" value="Genomic_DNA"/>
</dbReference>
<accession>A0ABN8IEN1</accession>
<name>A0ABN8IEN1_9NEOP</name>
<dbReference type="InterPro" id="IPR036273">
    <property type="entry name" value="CRAL/TRIO_N_dom_sf"/>
</dbReference>
<evidence type="ECO:0000256" key="1">
    <source>
        <dbReference type="SAM" id="SignalP"/>
    </source>
</evidence>
<dbReference type="PRINTS" id="PR00180">
    <property type="entry name" value="CRETINALDHBP"/>
</dbReference>
<dbReference type="PANTHER" id="PTHR10174:SF222">
    <property type="entry name" value="GH10083P-RELATED"/>
    <property type="match status" value="1"/>
</dbReference>
<organism evidence="3 4">
    <name type="scientific">Iphiclides podalirius</name>
    <name type="common">scarce swallowtail</name>
    <dbReference type="NCBI Taxonomy" id="110791"/>
    <lineage>
        <taxon>Eukaryota</taxon>
        <taxon>Metazoa</taxon>
        <taxon>Ecdysozoa</taxon>
        <taxon>Arthropoda</taxon>
        <taxon>Hexapoda</taxon>
        <taxon>Insecta</taxon>
        <taxon>Pterygota</taxon>
        <taxon>Neoptera</taxon>
        <taxon>Endopterygota</taxon>
        <taxon>Lepidoptera</taxon>
        <taxon>Glossata</taxon>
        <taxon>Ditrysia</taxon>
        <taxon>Papilionoidea</taxon>
        <taxon>Papilionidae</taxon>
        <taxon>Papilioninae</taxon>
        <taxon>Iphiclides</taxon>
    </lineage>
</organism>
<dbReference type="Gene3D" id="3.40.525.10">
    <property type="entry name" value="CRAL-TRIO lipid binding domain"/>
    <property type="match status" value="2"/>
</dbReference>
<sequence length="638" mass="74191">MTYILFSHVILTRLSLTGLTANTCISASLTDTSHKRTRMEKLPYHPLAIVTKEDIQNTRLLYGVNDSKKLKESLDAVQEWCQKQDHLKDSCKYLNHTVLERLFLISKGSIEVTKQKLDKLLTSRGMMPELLLNRKNEEFEGLLNCVNYIPLPKLCRSDQSRVMITQFLTDKLDEFTLLGYFRYGFMIGEYRTNYDNTVAERYIIDMEKVNINILSKLNPIVIKKAEILCTEVIGVKIKGIHILNAPAFVDKVVFVMKQALKEKIANRILVHSTYEELHQHIPKEILPKDYGGDEEWCSELAKQWQHVLQGEEAKKIIKEFECLVSDETYRHSSKFNEEYMGARPGAAMREYDLDKPGLVDQAVDGLEEWMKKQNHFIKKDFSREYLERKIIFCKGSVERAKKKLDRNCTLKTLMPSFYETINLKTDYKDSSILLDAVLPKLTEDHYRIYLLRNIGQRFVNGMTNYFRFIILIAEYIIAHDYMKGMIIILDYTHTNLFELIKKLDVVELRQAITMLIEGYGMRIKGIHIITPSKAVETVVAIFKQVLTAKLGERIQIHSNYESLHKVVSKDVLPVEYGGNERSIAELHEQWVNILSSNEFQEYFREMRGAATNEKYRQADKLNDEYMGIAGTFRTLSFD</sequence>
<dbReference type="Gene3D" id="1.20.5.1200">
    <property type="entry name" value="Alpha-tocopherol transfer"/>
    <property type="match status" value="2"/>
</dbReference>
<keyword evidence="4" id="KW-1185">Reference proteome</keyword>
<reference evidence="3" key="1">
    <citation type="submission" date="2022-03" db="EMBL/GenBank/DDBJ databases">
        <authorList>
            <person name="Martin H S."/>
        </authorList>
    </citation>
    <scope>NUCLEOTIDE SEQUENCE</scope>
</reference>
<dbReference type="SMART" id="SM00516">
    <property type="entry name" value="SEC14"/>
    <property type="match status" value="2"/>
</dbReference>
<evidence type="ECO:0000259" key="2">
    <source>
        <dbReference type="PROSITE" id="PS50191"/>
    </source>
</evidence>
<protein>
    <recommendedName>
        <fullName evidence="2">CRAL-TRIO domain-containing protein</fullName>
    </recommendedName>
</protein>
<dbReference type="InterPro" id="IPR036865">
    <property type="entry name" value="CRAL-TRIO_dom_sf"/>
</dbReference>
<feature type="domain" description="CRAL-TRIO" evidence="2">
    <location>
        <begin position="410"/>
        <end position="584"/>
    </location>
</feature>
<dbReference type="SUPFAM" id="SSF52087">
    <property type="entry name" value="CRAL/TRIO domain"/>
    <property type="match status" value="2"/>
</dbReference>
<dbReference type="PANTHER" id="PTHR10174">
    <property type="entry name" value="ALPHA-TOCOPHEROL TRANSFER PROTEIN-RELATED"/>
    <property type="match status" value="1"/>
</dbReference>
<dbReference type="Proteomes" id="UP000837857">
    <property type="component" value="Chromosome 20"/>
</dbReference>
<dbReference type="SUPFAM" id="SSF46938">
    <property type="entry name" value="CRAL/TRIO N-terminal domain"/>
    <property type="match status" value="1"/>
</dbReference>
<gene>
    <name evidence="3" type="ORF">IPOD504_LOCUS8149</name>
</gene>
<feature type="chain" id="PRO_5045436931" description="CRAL-TRIO domain-containing protein" evidence="1">
    <location>
        <begin position="22"/>
        <end position="638"/>
    </location>
</feature>
<feature type="non-terminal residue" evidence="3">
    <location>
        <position position="638"/>
    </location>
</feature>
<dbReference type="CDD" id="cd00170">
    <property type="entry name" value="SEC14"/>
    <property type="match status" value="2"/>
</dbReference>
<dbReference type="PROSITE" id="PS50191">
    <property type="entry name" value="CRAL_TRIO"/>
    <property type="match status" value="2"/>
</dbReference>
<evidence type="ECO:0000313" key="3">
    <source>
        <dbReference type="EMBL" id="CAH2052272.1"/>
    </source>
</evidence>
<feature type="domain" description="CRAL-TRIO" evidence="2">
    <location>
        <begin position="180"/>
        <end position="298"/>
    </location>
</feature>
<keyword evidence="1" id="KW-0732">Signal</keyword>